<feature type="domain" description="Nitroreductase" evidence="8">
    <location>
        <begin position="13"/>
        <end position="180"/>
    </location>
</feature>
<dbReference type="GO" id="GO:0046857">
    <property type="term" value="F:oxidoreductase activity, acting on other nitrogenous compounds as donors, with NAD or NADP as acceptor"/>
    <property type="evidence" value="ECO:0007669"/>
    <property type="project" value="TreeGrafter"/>
</dbReference>
<proteinExistence type="inferred from homology"/>
<comment type="cofactor">
    <cofactor evidence="1">
        <name>FMN</name>
        <dbReference type="ChEBI" id="CHEBI:58210"/>
    </cofactor>
</comment>
<dbReference type="OrthoDB" id="9783470at2"/>
<protein>
    <submittedName>
        <fullName evidence="9">Nitroreductase</fullName>
    </submittedName>
</protein>
<keyword evidence="7" id="KW-0520">NAD</keyword>
<evidence type="ECO:0000313" key="9">
    <source>
        <dbReference type="EMBL" id="SHK12253.1"/>
    </source>
</evidence>
<dbReference type="InterPro" id="IPR000415">
    <property type="entry name" value="Nitroreductase-like"/>
</dbReference>
<evidence type="ECO:0000259" key="8">
    <source>
        <dbReference type="Pfam" id="PF00881"/>
    </source>
</evidence>
<dbReference type="PANTHER" id="PTHR23026:SF125">
    <property type="entry name" value="OXYGEN-INSENSITIVE NAD(P)H NITROREDUCTASE"/>
    <property type="match status" value="1"/>
</dbReference>
<dbReference type="PANTHER" id="PTHR23026">
    <property type="entry name" value="NADPH NITROREDUCTASE"/>
    <property type="match status" value="1"/>
</dbReference>
<keyword evidence="5" id="KW-0521">NADP</keyword>
<comment type="similarity">
    <text evidence="2">Belongs to the nitroreductase family.</text>
</comment>
<sequence>MSNMNQTILDAFRFRHACKQFDSTKSVSGEDFDTILEAAHLSPSSFGFEPWKLIVLQDADLKKKLYPIAWGAQNSLDGASHLVILLARRKADTVFDSDYLTHIMKDIQKLPDNIAEGKRQAFKGFQQNDFNLLESDRALFDWASKQTYIVMANMLTAAALLGIDSCPIEGFNQKAVDQLLAEEGLMDPKHFGVSVMAGFGYRSGTPQFEKTRQPLDDVVLWK</sequence>
<accession>A0A1M6PW83</accession>
<organism evidence="9 10">
    <name type="scientific">Anaerocolumna jejuensis DSM 15929</name>
    <dbReference type="NCBI Taxonomy" id="1121322"/>
    <lineage>
        <taxon>Bacteria</taxon>
        <taxon>Bacillati</taxon>
        <taxon>Bacillota</taxon>
        <taxon>Clostridia</taxon>
        <taxon>Lachnospirales</taxon>
        <taxon>Lachnospiraceae</taxon>
        <taxon>Anaerocolumna</taxon>
    </lineage>
</organism>
<evidence type="ECO:0000256" key="3">
    <source>
        <dbReference type="ARBA" id="ARBA00022630"/>
    </source>
</evidence>
<dbReference type="GO" id="GO:0046256">
    <property type="term" value="P:2,4,6-trinitrotoluene catabolic process"/>
    <property type="evidence" value="ECO:0007669"/>
    <property type="project" value="TreeGrafter"/>
</dbReference>
<dbReference type="Pfam" id="PF00881">
    <property type="entry name" value="Nitroreductase"/>
    <property type="match status" value="1"/>
</dbReference>
<dbReference type="InterPro" id="IPR029479">
    <property type="entry name" value="Nitroreductase"/>
</dbReference>
<gene>
    <name evidence="9" type="ORF">SAMN02745136_01766</name>
</gene>
<name>A0A1M6PW83_9FIRM</name>
<evidence type="ECO:0000313" key="10">
    <source>
        <dbReference type="Proteomes" id="UP000184386"/>
    </source>
</evidence>
<dbReference type="InterPro" id="IPR050627">
    <property type="entry name" value="Nitroreductase/BluB"/>
</dbReference>
<evidence type="ECO:0000256" key="4">
    <source>
        <dbReference type="ARBA" id="ARBA00022643"/>
    </source>
</evidence>
<evidence type="ECO:0000256" key="2">
    <source>
        <dbReference type="ARBA" id="ARBA00007118"/>
    </source>
</evidence>
<dbReference type="Proteomes" id="UP000184386">
    <property type="component" value="Unassembled WGS sequence"/>
</dbReference>
<keyword evidence="6" id="KW-0560">Oxidoreductase</keyword>
<reference evidence="9 10" key="1">
    <citation type="submission" date="2016-11" db="EMBL/GenBank/DDBJ databases">
        <authorList>
            <person name="Jaros S."/>
            <person name="Januszkiewicz K."/>
            <person name="Wedrychowicz H."/>
        </authorList>
    </citation>
    <scope>NUCLEOTIDE SEQUENCE [LARGE SCALE GENOMIC DNA]</scope>
    <source>
        <strain evidence="9 10">DSM 15929</strain>
    </source>
</reference>
<dbReference type="GO" id="GO:0005829">
    <property type="term" value="C:cytosol"/>
    <property type="evidence" value="ECO:0007669"/>
    <property type="project" value="TreeGrafter"/>
</dbReference>
<dbReference type="Gene3D" id="3.40.109.10">
    <property type="entry name" value="NADH Oxidase"/>
    <property type="match status" value="1"/>
</dbReference>
<evidence type="ECO:0000256" key="1">
    <source>
        <dbReference type="ARBA" id="ARBA00001917"/>
    </source>
</evidence>
<dbReference type="AlphaFoldDB" id="A0A1M6PW83"/>
<dbReference type="STRING" id="1121322.SAMN02745136_01766"/>
<dbReference type="SUPFAM" id="SSF55469">
    <property type="entry name" value="FMN-dependent nitroreductase-like"/>
    <property type="match status" value="1"/>
</dbReference>
<keyword evidence="10" id="KW-1185">Reference proteome</keyword>
<keyword evidence="4" id="KW-0288">FMN</keyword>
<dbReference type="CDD" id="cd02149">
    <property type="entry name" value="NfsB-like"/>
    <property type="match status" value="1"/>
</dbReference>
<evidence type="ECO:0000256" key="7">
    <source>
        <dbReference type="ARBA" id="ARBA00023027"/>
    </source>
</evidence>
<dbReference type="EMBL" id="FRAC01000009">
    <property type="protein sequence ID" value="SHK12253.1"/>
    <property type="molecule type" value="Genomic_DNA"/>
</dbReference>
<dbReference type="InterPro" id="IPR033878">
    <property type="entry name" value="NfsB-like"/>
</dbReference>
<evidence type="ECO:0000256" key="6">
    <source>
        <dbReference type="ARBA" id="ARBA00023002"/>
    </source>
</evidence>
<dbReference type="RefSeq" id="WP_073274898.1">
    <property type="nucleotide sequence ID" value="NZ_FRAC01000009.1"/>
</dbReference>
<keyword evidence="3" id="KW-0285">Flavoprotein</keyword>
<evidence type="ECO:0000256" key="5">
    <source>
        <dbReference type="ARBA" id="ARBA00022857"/>
    </source>
</evidence>